<dbReference type="RefSeq" id="WP_054965222.1">
    <property type="nucleotide sequence ID" value="NZ_FMUN01000005.1"/>
</dbReference>
<name>A0A0P9EF86_9GAMM</name>
<evidence type="ECO:0000313" key="3">
    <source>
        <dbReference type="Proteomes" id="UP000183104"/>
    </source>
</evidence>
<organism evidence="2 3">
    <name type="scientific">Thiohalorhabdus denitrificans</name>
    <dbReference type="NCBI Taxonomy" id="381306"/>
    <lineage>
        <taxon>Bacteria</taxon>
        <taxon>Pseudomonadati</taxon>
        <taxon>Pseudomonadota</taxon>
        <taxon>Gammaproteobacteria</taxon>
        <taxon>Thiohalorhabdales</taxon>
        <taxon>Thiohalorhabdaceae</taxon>
        <taxon>Thiohalorhabdus</taxon>
    </lineage>
</organism>
<feature type="transmembrane region" description="Helical" evidence="1">
    <location>
        <begin position="12"/>
        <end position="34"/>
    </location>
</feature>
<reference evidence="3" key="1">
    <citation type="submission" date="2016-10" db="EMBL/GenBank/DDBJ databases">
        <authorList>
            <person name="Varghese N."/>
        </authorList>
    </citation>
    <scope>NUCLEOTIDE SEQUENCE [LARGE SCALE GENOMIC DNA]</scope>
    <source>
        <strain evidence="3">HL 19</strain>
    </source>
</reference>
<gene>
    <name evidence="2" type="ORF">SAMN05661077_2103</name>
</gene>
<evidence type="ECO:0000256" key="1">
    <source>
        <dbReference type="SAM" id="Phobius"/>
    </source>
</evidence>
<keyword evidence="1" id="KW-0472">Membrane</keyword>
<feature type="transmembrane region" description="Helical" evidence="1">
    <location>
        <begin position="46"/>
        <end position="64"/>
    </location>
</feature>
<dbReference type="AlphaFoldDB" id="A0A0P9EF86"/>
<accession>A0A0P9EF86</accession>
<sequence length="69" mass="7076">MTDPQSNPVSNLLDRLIPPALLALVGFVGLWALARGEVVPLAPSTAGWVGLGAGLLLGLVLDRVPGRGH</sequence>
<dbReference type="STRING" id="381306.AN478_03380"/>
<protein>
    <submittedName>
        <fullName evidence="2">Uncharacterized protein</fullName>
    </submittedName>
</protein>
<keyword evidence="3" id="KW-1185">Reference proteome</keyword>
<keyword evidence="1" id="KW-0812">Transmembrane</keyword>
<dbReference type="EMBL" id="FMUN01000005">
    <property type="protein sequence ID" value="SCY42441.1"/>
    <property type="molecule type" value="Genomic_DNA"/>
</dbReference>
<evidence type="ECO:0000313" key="2">
    <source>
        <dbReference type="EMBL" id="SCY42441.1"/>
    </source>
</evidence>
<proteinExistence type="predicted"/>
<dbReference type="Proteomes" id="UP000183104">
    <property type="component" value="Unassembled WGS sequence"/>
</dbReference>
<keyword evidence="1" id="KW-1133">Transmembrane helix</keyword>